<evidence type="ECO:0000256" key="2">
    <source>
        <dbReference type="ARBA" id="ARBA00022679"/>
    </source>
</evidence>
<dbReference type="AlphaFoldDB" id="F2DSP9"/>
<dbReference type="PANTHER" id="PTHR10920">
    <property type="entry name" value="RIBOSOMAL RNA METHYLTRANSFERASE"/>
    <property type="match status" value="1"/>
</dbReference>
<feature type="non-terminal residue" evidence="5">
    <location>
        <position position="1"/>
    </location>
</feature>
<keyword evidence="2" id="KW-0808">Transferase</keyword>
<dbReference type="PANTHER" id="PTHR10920:SF12">
    <property type="entry name" value="TRNA (CYTIDINE(32)_GUANOSINE(34)-2'-O)-METHYLTRANSFERASE-RELATED"/>
    <property type="match status" value="1"/>
</dbReference>
<accession>F2DSP9</accession>
<dbReference type="GO" id="GO:0032259">
    <property type="term" value="P:methylation"/>
    <property type="evidence" value="ECO:0007669"/>
    <property type="project" value="UniProtKB-KW"/>
</dbReference>
<dbReference type="Pfam" id="PF01728">
    <property type="entry name" value="FtsJ"/>
    <property type="match status" value="1"/>
</dbReference>
<dbReference type="GO" id="GO:0008168">
    <property type="term" value="F:methyltransferase activity"/>
    <property type="evidence" value="ECO:0007669"/>
    <property type="project" value="UniProtKB-KW"/>
</dbReference>
<evidence type="ECO:0000313" key="5">
    <source>
        <dbReference type="EMBL" id="BAJ98120.1"/>
    </source>
</evidence>
<dbReference type="EMBL" id="AK366917">
    <property type="protein sequence ID" value="BAJ98120.1"/>
    <property type="molecule type" value="mRNA"/>
</dbReference>
<keyword evidence="3" id="KW-0949">S-adenosyl-L-methionine</keyword>
<evidence type="ECO:0000256" key="3">
    <source>
        <dbReference type="ARBA" id="ARBA00022691"/>
    </source>
</evidence>
<proteinExistence type="evidence at transcript level"/>
<feature type="domain" description="Ribosomal RNA methyltransferase FtsJ" evidence="4">
    <location>
        <begin position="2"/>
        <end position="84"/>
    </location>
</feature>
<reference evidence="5" key="1">
    <citation type="journal article" date="2011" name="Plant Physiol.">
        <title>Comprehensive sequence analysis of 24,783 barley full-length cDNAs derived from 12 clone libraries.</title>
        <authorList>
            <person name="Matsumoto T."/>
            <person name="Tanaka T."/>
            <person name="Sakai H."/>
            <person name="Amano N."/>
            <person name="Kanamori H."/>
            <person name="Kurita K."/>
            <person name="Kikuta A."/>
            <person name="Kamiya K."/>
            <person name="Yamamoto M."/>
            <person name="Ikawa H."/>
            <person name="Fujii N."/>
            <person name="Hori K."/>
            <person name="Itoh T."/>
            <person name="Sato K."/>
        </authorList>
    </citation>
    <scope>NUCLEOTIDE SEQUENCE</scope>
    <source>
        <tissue evidence="5">Shoot and root</tissue>
    </source>
</reference>
<evidence type="ECO:0000259" key="4">
    <source>
        <dbReference type="Pfam" id="PF01728"/>
    </source>
</evidence>
<organism evidence="5">
    <name type="scientific">Hordeum vulgare subsp. vulgare</name>
    <name type="common">Domesticated barley</name>
    <dbReference type="NCBI Taxonomy" id="112509"/>
    <lineage>
        <taxon>Eukaryota</taxon>
        <taxon>Viridiplantae</taxon>
        <taxon>Streptophyta</taxon>
        <taxon>Embryophyta</taxon>
        <taxon>Tracheophyta</taxon>
        <taxon>Spermatophyta</taxon>
        <taxon>Magnoliopsida</taxon>
        <taxon>Liliopsida</taxon>
        <taxon>Poales</taxon>
        <taxon>Poaceae</taxon>
        <taxon>BOP clade</taxon>
        <taxon>Pooideae</taxon>
        <taxon>Triticodae</taxon>
        <taxon>Triticeae</taxon>
        <taxon>Hordeinae</taxon>
        <taxon>Hordeum</taxon>
    </lineage>
</organism>
<dbReference type="Gene3D" id="3.40.50.150">
    <property type="entry name" value="Vaccinia Virus protein VP39"/>
    <property type="match status" value="1"/>
</dbReference>
<sequence>CYRARSAYKLLQIDDIFHIFQDVQRVVDLCGAPGSWSQVCRKKLGEKGLFASREEGQGERIVSVDLQETAPIDNVHHIVGDITKG</sequence>
<name>F2DSP9_HORVV</name>
<dbReference type="InterPro" id="IPR002877">
    <property type="entry name" value="RNA_MeTrfase_FtsJ_dom"/>
</dbReference>
<dbReference type="SUPFAM" id="SSF53335">
    <property type="entry name" value="S-adenosyl-L-methionine-dependent methyltransferases"/>
    <property type="match status" value="1"/>
</dbReference>
<keyword evidence="1" id="KW-0489">Methyltransferase</keyword>
<evidence type="ECO:0000256" key="1">
    <source>
        <dbReference type="ARBA" id="ARBA00022603"/>
    </source>
</evidence>
<protein>
    <submittedName>
        <fullName evidence="5">Predicted protein</fullName>
    </submittedName>
</protein>
<dbReference type="InterPro" id="IPR029063">
    <property type="entry name" value="SAM-dependent_MTases_sf"/>
</dbReference>
<dbReference type="InterPro" id="IPR050082">
    <property type="entry name" value="RNA_methyltr_RlmE"/>
</dbReference>